<feature type="domain" description="Radical SAM core" evidence="1">
    <location>
        <begin position="244"/>
        <end position="471"/>
    </location>
</feature>
<dbReference type="InterPro" id="IPR007197">
    <property type="entry name" value="rSAM"/>
</dbReference>
<dbReference type="SFLD" id="SFLDS00029">
    <property type="entry name" value="Radical_SAM"/>
    <property type="match status" value="1"/>
</dbReference>
<reference evidence="2 3" key="1">
    <citation type="submission" date="2016-10" db="EMBL/GenBank/DDBJ databases">
        <authorList>
            <person name="de Groot N.N."/>
        </authorList>
    </citation>
    <scope>NUCLEOTIDE SEQUENCE [LARGE SCALE GENOMIC DNA]</scope>
    <source>
        <strain evidence="2 3">DSM 2179</strain>
    </source>
</reference>
<dbReference type="Proteomes" id="UP000199662">
    <property type="component" value="Unassembled WGS sequence"/>
</dbReference>
<dbReference type="Gene3D" id="3.80.30.20">
    <property type="entry name" value="tm_1862 like domain"/>
    <property type="match status" value="1"/>
</dbReference>
<organism evidence="2 3">
    <name type="scientific">Propionispira arboris</name>
    <dbReference type="NCBI Taxonomy" id="84035"/>
    <lineage>
        <taxon>Bacteria</taxon>
        <taxon>Bacillati</taxon>
        <taxon>Bacillota</taxon>
        <taxon>Negativicutes</taxon>
        <taxon>Selenomonadales</taxon>
        <taxon>Selenomonadaceae</taxon>
        <taxon>Propionispira</taxon>
    </lineage>
</organism>
<dbReference type="SUPFAM" id="SSF102114">
    <property type="entry name" value="Radical SAM enzymes"/>
    <property type="match status" value="1"/>
</dbReference>
<keyword evidence="3" id="KW-1185">Reference proteome</keyword>
<dbReference type="EMBL" id="FNZK01000003">
    <property type="protein sequence ID" value="SEJ11911.1"/>
    <property type="molecule type" value="Genomic_DNA"/>
</dbReference>
<name>A0A1H6W4G0_9FIRM</name>
<dbReference type="STRING" id="84035.SAMN05660742_103232"/>
<dbReference type="NCBIfam" id="TIGR03960">
    <property type="entry name" value="rSAM_fuse_unch"/>
    <property type="match status" value="1"/>
</dbReference>
<evidence type="ECO:0000313" key="2">
    <source>
        <dbReference type="EMBL" id="SEJ11911.1"/>
    </source>
</evidence>
<dbReference type="InterPro" id="IPR023862">
    <property type="entry name" value="CHP03960_rSAM"/>
</dbReference>
<dbReference type="SMART" id="SM00729">
    <property type="entry name" value="Elp3"/>
    <property type="match status" value="1"/>
</dbReference>
<dbReference type="GO" id="GO:0003824">
    <property type="term" value="F:catalytic activity"/>
    <property type="evidence" value="ECO:0007669"/>
    <property type="project" value="InterPro"/>
</dbReference>
<dbReference type="PROSITE" id="PS51918">
    <property type="entry name" value="RADICAL_SAM"/>
    <property type="match status" value="1"/>
</dbReference>
<dbReference type="Pfam" id="PF19864">
    <property type="entry name" value="Radical_SAM_N2"/>
    <property type="match status" value="1"/>
</dbReference>
<dbReference type="PANTHER" id="PTHR42731">
    <property type="entry name" value="SLL1084 PROTEIN"/>
    <property type="match status" value="1"/>
</dbReference>
<dbReference type="InterPro" id="IPR023404">
    <property type="entry name" value="rSAM_horseshoe"/>
</dbReference>
<dbReference type="InterPro" id="IPR006638">
    <property type="entry name" value="Elp3/MiaA/NifB-like_rSAM"/>
</dbReference>
<dbReference type="PANTHER" id="PTHR42731:SF5">
    <property type="entry name" value="RADICAL SAM DOMAIN PROTEIN"/>
    <property type="match status" value="1"/>
</dbReference>
<dbReference type="RefSeq" id="WP_091829637.1">
    <property type="nucleotide sequence ID" value="NZ_FNZK01000003.1"/>
</dbReference>
<evidence type="ECO:0000313" key="3">
    <source>
        <dbReference type="Proteomes" id="UP000199662"/>
    </source>
</evidence>
<protein>
    <submittedName>
        <fullName evidence="2">Radical SAM family uncharacterized protein</fullName>
    </submittedName>
</protein>
<dbReference type="AlphaFoldDB" id="A0A1H6W4G0"/>
<dbReference type="CDD" id="cd01335">
    <property type="entry name" value="Radical_SAM"/>
    <property type="match status" value="1"/>
</dbReference>
<dbReference type="Gene3D" id="3.40.50.280">
    <property type="entry name" value="Cobalamin-binding domain"/>
    <property type="match status" value="1"/>
</dbReference>
<dbReference type="Pfam" id="PF04055">
    <property type="entry name" value="Radical_SAM"/>
    <property type="match status" value="1"/>
</dbReference>
<gene>
    <name evidence="2" type="ORF">SAMN05660742_103232</name>
</gene>
<evidence type="ECO:0000259" key="1">
    <source>
        <dbReference type="PROSITE" id="PS51918"/>
    </source>
</evidence>
<dbReference type="SFLD" id="SFLDG01082">
    <property type="entry name" value="B12-binding_domain_containing"/>
    <property type="match status" value="1"/>
</dbReference>
<dbReference type="InterPro" id="IPR045784">
    <property type="entry name" value="Radical_SAM_N2"/>
</dbReference>
<dbReference type="InterPro" id="IPR058240">
    <property type="entry name" value="rSAM_sf"/>
</dbReference>
<dbReference type="GO" id="GO:0051536">
    <property type="term" value="F:iron-sulfur cluster binding"/>
    <property type="evidence" value="ECO:0007669"/>
    <property type="project" value="InterPro"/>
</dbReference>
<proteinExistence type="predicted"/>
<accession>A0A1H6W4G0</accession>
<sequence>MSWELKANLQKILNNEDGVSVFPAGIRSKFALVYPNSYFVGMSNLGIHILYQQMNNRKDTACERFFLPEKLIEKEYIRTNTPLMSIENQEPLYEFPLIGFAVSFEMDYFNVLKILELGKVELLAAKRTNDDPIVIAGGACSTFNPEPLSLFIDAFIIGEGEETIHLFLDAYYKAKADNLTREAILLRLANVPGVYVPRYYTHEYLDDGIVAKITHDDKVPSQIHRQWVQDLDAYDAHTVIRTNDTEFNLYLIEIARGCGRHCRFCMAGYAFRKPRNRSLESIEKMLIEAQTYGKKVGLMGAAISDYPEINTLCHKILDLGMPMSVASFRADSVTKDLVDSLVHSGLKTLTLAPEAGSDKMREIINKGIKKEHLFKAIELGANAGVANFRLYIMIGLPFETSDDIEAILTMTTEVKAYMESLGCHGKLTLSINPFIPKPVTPFQWLPMADIKQSDHDLKYIKTSFKNTKQIDVIIESPKEAYIQGILARGDRRLSHVLYRAHQLGGSKSFKQAMKEANLDSAFYLYRERSEHEVFPWDTLDLGINKSYLYREIENAKQRKHTVQCFDGCKRCGVCH</sequence>